<feature type="compositionally biased region" description="Basic and acidic residues" evidence="1">
    <location>
        <begin position="134"/>
        <end position="147"/>
    </location>
</feature>
<comment type="caution">
    <text evidence="2">The sequence shown here is derived from an EMBL/GenBank/DDBJ whole genome shotgun (WGS) entry which is preliminary data.</text>
</comment>
<sequence>AREIDPPQRRWSPDPHGGSHGSQRGTIVRSRCKGERGSAAVSSSTDGSTTGGEEEGVTAGSQIRGKRDSIAAKQQEATRAGPQPAVRNWPRQTTCAAGASATPLPEEAGTHAGRASTEETTASIGDAGSTSELKIPREERRLRALEL</sequence>
<proteinExistence type="predicted"/>
<evidence type="ECO:0000256" key="1">
    <source>
        <dbReference type="SAM" id="MobiDB-lite"/>
    </source>
</evidence>
<evidence type="ECO:0000313" key="2">
    <source>
        <dbReference type="EMBL" id="RRT36598.1"/>
    </source>
</evidence>
<feature type="compositionally biased region" description="Basic and acidic residues" evidence="1">
    <location>
        <begin position="1"/>
        <end position="13"/>
    </location>
</feature>
<dbReference type="EMBL" id="AMZH03023371">
    <property type="protein sequence ID" value="RRT36598.1"/>
    <property type="molecule type" value="Genomic_DNA"/>
</dbReference>
<dbReference type="Proteomes" id="UP000287651">
    <property type="component" value="Unassembled WGS sequence"/>
</dbReference>
<evidence type="ECO:0000313" key="3">
    <source>
        <dbReference type="Proteomes" id="UP000287651"/>
    </source>
</evidence>
<feature type="non-terminal residue" evidence="2">
    <location>
        <position position="1"/>
    </location>
</feature>
<dbReference type="AlphaFoldDB" id="A0A426XAX9"/>
<feature type="compositionally biased region" description="Polar residues" evidence="1">
    <location>
        <begin position="118"/>
        <end position="132"/>
    </location>
</feature>
<feature type="region of interest" description="Disordered" evidence="1">
    <location>
        <begin position="1"/>
        <end position="147"/>
    </location>
</feature>
<feature type="compositionally biased region" description="Low complexity" evidence="1">
    <location>
        <begin position="37"/>
        <end position="48"/>
    </location>
</feature>
<accession>A0A426XAX9</accession>
<gene>
    <name evidence="2" type="ORF">B296_00055185</name>
</gene>
<name>A0A426XAX9_ENSVE</name>
<protein>
    <submittedName>
        <fullName evidence="2">Uncharacterized protein</fullName>
    </submittedName>
</protein>
<organism evidence="2 3">
    <name type="scientific">Ensete ventricosum</name>
    <name type="common">Abyssinian banana</name>
    <name type="synonym">Musa ensete</name>
    <dbReference type="NCBI Taxonomy" id="4639"/>
    <lineage>
        <taxon>Eukaryota</taxon>
        <taxon>Viridiplantae</taxon>
        <taxon>Streptophyta</taxon>
        <taxon>Embryophyta</taxon>
        <taxon>Tracheophyta</taxon>
        <taxon>Spermatophyta</taxon>
        <taxon>Magnoliopsida</taxon>
        <taxon>Liliopsida</taxon>
        <taxon>Zingiberales</taxon>
        <taxon>Musaceae</taxon>
        <taxon>Ensete</taxon>
    </lineage>
</organism>
<reference evidence="2 3" key="1">
    <citation type="journal article" date="2014" name="Agronomy (Basel)">
        <title>A Draft Genome Sequence for Ensete ventricosum, the Drought-Tolerant Tree Against Hunger.</title>
        <authorList>
            <person name="Harrison J."/>
            <person name="Moore K.A."/>
            <person name="Paszkiewicz K."/>
            <person name="Jones T."/>
            <person name="Grant M."/>
            <person name="Ambacheew D."/>
            <person name="Muzemil S."/>
            <person name="Studholme D.J."/>
        </authorList>
    </citation>
    <scope>NUCLEOTIDE SEQUENCE [LARGE SCALE GENOMIC DNA]</scope>
</reference>